<gene>
    <name evidence="2" type="ORF">UTRI_10272</name>
</gene>
<name>A0A5C3ENQ9_9BASI</name>
<feature type="compositionally biased region" description="Polar residues" evidence="1">
    <location>
        <begin position="89"/>
        <end position="109"/>
    </location>
</feature>
<dbReference type="AlphaFoldDB" id="A0A5C3ENQ9"/>
<protein>
    <submittedName>
        <fullName evidence="2">Uncharacterized protein</fullName>
    </submittedName>
</protein>
<evidence type="ECO:0000313" key="3">
    <source>
        <dbReference type="Proteomes" id="UP000324022"/>
    </source>
</evidence>
<evidence type="ECO:0000256" key="1">
    <source>
        <dbReference type="SAM" id="MobiDB-lite"/>
    </source>
</evidence>
<keyword evidence="3" id="KW-1185">Reference proteome</keyword>
<sequence length="166" mass="16967">MPFPPFSLLLSQPHAFVHSSNLSNTAPPNSVQPRSAQDPSTSVSGFLAVSDTCSVLFWFGSSRMPSLCPRTSLSSTHQGTPAVKGGTDAESQLSSSQAKGASTTAPNTGAATTVDASALLLQTLALGRRSSLAGSGPGRSAKWTCPTLAADPSGQRKTHWPSAATV</sequence>
<feature type="region of interest" description="Disordered" evidence="1">
    <location>
        <begin position="131"/>
        <end position="166"/>
    </location>
</feature>
<reference evidence="2 3" key="1">
    <citation type="submission" date="2018-03" db="EMBL/GenBank/DDBJ databases">
        <authorList>
            <person name="Guldener U."/>
        </authorList>
    </citation>
    <scope>NUCLEOTIDE SEQUENCE [LARGE SCALE GENOMIC DNA]</scope>
    <source>
        <strain evidence="2 3">NBRC100155</strain>
    </source>
</reference>
<dbReference type="Proteomes" id="UP000324022">
    <property type="component" value="Unassembled WGS sequence"/>
</dbReference>
<feature type="region of interest" description="Disordered" evidence="1">
    <location>
        <begin position="20"/>
        <end position="42"/>
    </location>
</feature>
<accession>A0A5C3ENQ9</accession>
<organism evidence="2 3">
    <name type="scientific">Ustilago trichophora</name>
    <dbReference type="NCBI Taxonomy" id="86804"/>
    <lineage>
        <taxon>Eukaryota</taxon>
        <taxon>Fungi</taxon>
        <taxon>Dikarya</taxon>
        <taxon>Basidiomycota</taxon>
        <taxon>Ustilaginomycotina</taxon>
        <taxon>Ustilaginomycetes</taxon>
        <taxon>Ustilaginales</taxon>
        <taxon>Ustilaginaceae</taxon>
        <taxon>Ustilago</taxon>
    </lineage>
</organism>
<evidence type="ECO:0000313" key="2">
    <source>
        <dbReference type="EMBL" id="SPO31356.1"/>
    </source>
</evidence>
<feature type="compositionally biased region" description="Polar residues" evidence="1">
    <location>
        <begin position="69"/>
        <end position="79"/>
    </location>
</feature>
<feature type="region of interest" description="Disordered" evidence="1">
    <location>
        <begin position="69"/>
        <end position="109"/>
    </location>
</feature>
<dbReference type="EMBL" id="OOIN01000037">
    <property type="protein sequence ID" value="SPO31356.1"/>
    <property type="molecule type" value="Genomic_DNA"/>
</dbReference>
<proteinExistence type="predicted"/>